<evidence type="ECO:0000313" key="6">
    <source>
        <dbReference type="EMBL" id="PTE14948.1"/>
    </source>
</evidence>
<protein>
    <submittedName>
        <fullName evidence="6">Diacylglycerol kinase</fullName>
    </submittedName>
</protein>
<dbReference type="InterPro" id="IPR009056">
    <property type="entry name" value="Cyt_c-like_dom"/>
</dbReference>
<name>A0A2T4JAT9_FUSBL</name>
<gene>
    <name evidence="6" type="ORF">C5F44_06535</name>
</gene>
<keyword evidence="6" id="KW-0808">Transferase</keyword>
<dbReference type="GO" id="GO:0020037">
    <property type="term" value="F:heme binding"/>
    <property type="evidence" value="ECO:0007669"/>
    <property type="project" value="InterPro"/>
</dbReference>
<dbReference type="GO" id="GO:0046872">
    <property type="term" value="F:metal ion binding"/>
    <property type="evidence" value="ECO:0007669"/>
    <property type="project" value="UniProtKB-KW"/>
</dbReference>
<dbReference type="PANTHER" id="PTHR35008">
    <property type="entry name" value="BLL4482 PROTEIN-RELATED"/>
    <property type="match status" value="1"/>
</dbReference>
<dbReference type="SUPFAM" id="SSF46626">
    <property type="entry name" value="Cytochrome c"/>
    <property type="match status" value="2"/>
</dbReference>
<evidence type="ECO:0000259" key="5">
    <source>
        <dbReference type="PROSITE" id="PS51007"/>
    </source>
</evidence>
<keyword evidence="1 4" id="KW-0349">Heme</keyword>
<dbReference type="Proteomes" id="UP000241362">
    <property type="component" value="Unassembled WGS sequence"/>
</dbReference>
<keyword evidence="2 4" id="KW-0479">Metal-binding</keyword>
<keyword evidence="7" id="KW-1185">Reference proteome</keyword>
<evidence type="ECO:0000256" key="4">
    <source>
        <dbReference type="PROSITE-ProRule" id="PRU00433"/>
    </source>
</evidence>
<keyword evidence="3 4" id="KW-0408">Iron</keyword>
<dbReference type="InterPro" id="IPR051459">
    <property type="entry name" value="Cytochrome_c-type_DH"/>
</dbReference>
<feature type="domain" description="Cytochrome c" evidence="5">
    <location>
        <begin position="37"/>
        <end position="145"/>
    </location>
</feature>
<dbReference type="PANTHER" id="PTHR35008:SF8">
    <property type="entry name" value="ALCOHOL DEHYDROGENASE CYTOCHROME C SUBUNIT"/>
    <property type="match status" value="1"/>
</dbReference>
<feature type="domain" description="Cytochrome c" evidence="5">
    <location>
        <begin position="186"/>
        <end position="295"/>
    </location>
</feature>
<dbReference type="AlphaFoldDB" id="A0A2T4JAT9"/>
<evidence type="ECO:0000256" key="1">
    <source>
        <dbReference type="ARBA" id="ARBA00022617"/>
    </source>
</evidence>
<evidence type="ECO:0000256" key="3">
    <source>
        <dbReference type="ARBA" id="ARBA00023004"/>
    </source>
</evidence>
<accession>A0A2T4JAT9</accession>
<dbReference type="GO" id="GO:0009055">
    <property type="term" value="F:electron transfer activity"/>
    <property type="evidence" value="ECO:0007669"/>
    <property type="project" value="InterPro"/>
</dbReference>
<dbReference type="GO" id="GO:0016301">
    <property type="term" value="F:kinase activity"/>
    <property type="evidence" value="ECO:0007669"/>
    <property type="project" value="UniProtKB-KW"/>
</dbReference>
<comment type="caution">
    <text evidence="6">The sequence shown here is derived from an EMBL/GenBank/DDBJ whole genome shotgun (WGS) entry which is preliminary data.</text>
</comment>
<dbReference type="Gene3D" id="1.10.760.10">
    <property type="entry name" value="Cytochrome c-like domain"/>
    <property type="match status" value="2"/>
</dbReference>
<dbReference type="PROSITE" id="PS51007">
    <property type="entry name" value="CYTC"/>
    <property type="match status" value="2"/>
</dbReference>
<keyword evidence="6" id="KW-0418">Kinase</keyword>
<evidence type="ECO:0000313" key="7">
    <source>
        <dbReference type="Proteomes" id="UP000241362"/>
    </source>
</evidence>
<dbReference type="InterPro" id="IPR036909">
    <property type="entry name" value="Cyt_c-like_dom_sf"/>
</dbReference>
<reference evidence="6 7" key="1">
    <citation type="submission" date="2018-03" db="EMBL/GenBank/DDBJ databases">
        <title>Rhodobacter blasticus.</title>
        <authorList>
            <person name="Meyer T.E."/>
            <person name="Miller S."/>
            <person name="Lodha T."/>
            <person name="Gandham S."/>
            <person name="Chintalapati S."/>
            <person name="Chintalapati V.R."/>
        </authorList>
    </citation>
    <scope>NUCLEOTIDE SEQUENCE [LARGE SCALE GENOMIC DNA]</scope>
    <source>
        <strain evidence="6 7">DSM 2131</strain>
    </source>
</reference>
<sequence length="300" mass="31429">MRLVPKLLLLALAGAAAGWWLTRPAPLPASAVAGLVGDAAHGEQVFWAAGCASCHMAPGAKGEAQLVLSGGQRFASPFGTFIAPNISQHPQAGIGTWSLLDLANALTRGVSPQGEHLYPVLPYAAYGKMQMQDVADLFAFLKTLPADPTPSAAHEIGFPFNIRASLGGWKLLFLSTDWALPGNLTPTADRGRYLVEAMAHCGECHTPRNALGGLETSRWLAGAPDPSDASGKARVPDITPARLTWTEDEIASYLTTGFTPDYDSVGGHMAHVVENFARLPAEDAAAVAAYLKAVPPSSGP</sequence>
<organism evidence="6 7">
    <name type="scientific">Fuscovulum blasticum DSM 2131</name>
    <dbReference type="NCBI Taxonomy" id="1188250"/>
    <lineage>
        <taxon>Bacteria</taxon>
        <taxon>Pseudomonadati</taxon>
        <taxon>Pseudomonadota</taxon>
        <taxon>Alphaproteobacteria</taxon>
        <taxon>Rhodobacterales</taxon>
        <taxon>Paracoccaceae</taxon>
        <taxon>Pseudogemmobacter</taxon>
    </lineage>
</organism>
<dbReference type="RefSeq" id="WP_107672723.1">
    <property type="nucleotide sequence ID" value="NZ_PZKE01000005.1"/>
</dbReference>
<dbReference type="EMBL" id="PZKE01000005">
    <property type="protein sequence ID" value="PTE14948.1"/>
    <property type="molecule type" value="Genomic_DNA"/>
</dbReference>
<dbReference type="Pfam" id="PF00034">
    <property type="entry name" value="Cytochrom_C"/>
    <property type="match status" value="2"/>
</dbReference>
<proteinExistence type="predicted"/>
<evidence type="ECO:0000256" key="2">
    <source>
        <dbReference type="ARBA" id="ARBA00022723"/>
    </source>
</evidence>